<keyword evidence="3" id="KW-1185">Reference proteome</keyword>
<name>A0A9W6W7U8_9ACTN</name>
<proteinExistence type="predicted"/>
<dbReference type="Pfam" id="PF07676">
    <property type="entry name" value="PD40"/>
    <property type="match status" value="1"/>
</dbReference>
<keyword evidence="1" id="KW-0472">Membrane</keyword>
<dbReference type="InterPro" id="IPR011042">
    <property type="entry name" value="6-blade_b-propeller_TolB-like"/>
</dbReference>
<comment type="caution">
    <text evidence="2">The sequence shown here is derived from an EMBL/GenBank/DDBJ whole genome shotgun (WGS) entry which is preliminary data.</text>
</comment>
<evidence type="ECO:0000313" key="2">
    <source>
        <dbReference type="EMBL" id="GLZ76298.1"/>
    </source>
</evidence>
<dbReference type="EMBL" id="BSTX01000001">
    <property type="protein sequence ID" value="GLZ76298.1"/>
    <property type="molecule type" value="Genomic_DNA"/>
</dbReference>
<feature type="transmembrane region" description="Helical" evidence="1">
    <location>
        <begin position="20"/>
        <end position="39"/>
    </location>
</feature>
<accession>A0A9W6W7U8</accession>
<evidence type="ECO:0000313" key="3">
    <source>
        <dbReference type="Proteomes" id="UP001165079"/>
    </source>
</evidence>
<organism evidence="2 3">
    <name type="scientific">Actinorhabdospora filicis</name>
    <dbReference type="NCBI Taxonomy" id="1785913"/>
    <lineage>
        <taxon>Bacteria</taxon>
        <taxon>Bacillati</taxon>
        <taxon>Actinomycetota</taxon>
        <taxon>Actinomycetes</taxon>
        <taxon>Micromonosporales</taxon>
        <taxon>Micromonosporaceae</taxon>
        <taxon>Actinorhabdospora</taxon>
    </lineage>
</organism>
<evidence type="ECO:0008006" key="4">
    <source>
        <dbReference type="Google" id="ProtNLM"/>
    </source>
</evidence>
<reference evidence="2" key="1">
    <citation type="submission" date="2023-03" db="EMBL/GenBank/DDBJ databases">
        <title>Actinorhabdospora filicis NBRC 111898.</title>
        <authorList>
            <person name="Ichikawa N."/>
            <person name="Sato H."/>
            <person name="Tonouchi N."/>
        </authorList>
    </citation>
    <scope>NUCLEOTIDE SEQUENCE</scope>
    <source>
        <strain evidence="2">NBRC 111898</strain>
    </source>
</reference>
<gene>
    <name evidence="2" type="ORF">Afil01_11050</name>
</gene>
<dbReference type="Gene3D" id="2.120.10.30">
    <property type="entry name" value="TolB, C-terminal domain"/>
    <property type="match status" value="1"/>
</dbReference>
<sequence>MDMAQTSPNGGEPARLGRFFWASLAVLGIVILAAVVTFVGRHHRPTADPGLGFADSGAPDPVPDAKIAIGGTLYYLKAGDKTSQLWSWRTGGEGKSVYSVNGRWMFDTAGLSADGRFLAYVSDRAELVVRDLSAGTERVVVAGLALGEQVCQDAVWAPDGKPMVLTQNGVDASGAPKLQWFDVTTGAAASTAVKVGGCFARPVARTDGGYDLYYLSKGDVYWQTPDGNAAATGLGPAVSDTVGEPVRALGGVSPDGKKVCVLTGDGGPLKKRALDCSVIADIATTRVEPLKDVPDSGVRGPVLFMPDGRRVARFSNFVSLRGLDGIPTGTEPEPESIKDLWLLAYVS</sequence>
<dbReference type="InterPro" id="IPR011659">
    <property type="entry name" value="WD40"/>
</dbReference>
<evidence type="ECO:0000256" key="1">
    <source>
        <dbReference type="SAM" id="Phobius"/>
    </source>
</evidence>
<keyword evidence="1" id="KW-0812">Transmembrane</keyword>
<keyword evidence="1" id="KW-1133">Transmembrane helix</keyword>
<dbReference type="Proteomes" id="UP001165079">
    <property type="component" value="Unassembled WGS sequence"/>
</dbReference>
<protein>
    <recommendedName>
        <fullName evidence="4">WD40 repeat protein</fullName>
    </recommendedName>
</protein>
<dbReference type="AlphaFoldDB" id="A0A9W6W7U8"/>
<dbReference type="SUPFAM" id="SSF82171">
    <property type="entry name" value="DPP6 N-terminal domain-like"/>
    <property type="match status" value="1"/>
</dbReference>